<feature type="transmembrane region" description="Helical" evidence="2">
    <location>
        <begin position="46"/>
        <end position="65"/>
    </location>
</feature>
<proteinExistence type="inferred from homology"/>
<reference evidence="3 4" key="1">
    <citation type="submission" date="2023-02" db="EMBL/GenBank/DDBJ databases">
        <title>LHISI_Scaffold_Assembly.</title>
        <authorList>
            <person name="Stuart O.P."/>
            <person name="Cleave R."/>
            <person name="Magrath M.J.L."/>
            <person name="Mikheyev A.S."/>
        </authorList>
    </citation>
    <scope>NUCLEOTIDE SEQUENCE [LARGE SCALE GENOMIC DNA]</scope>
    <source>
        <strain evidence="3">Daus_M_001</strain>
        <tissue evidence="3">Leg muscle</tissue>
    </source>
</reference>
<keyword evidence="4" id="KW-1185">Reference proteome</keyword>
<dbReference type="InterPro" id="IPR045325">
    <property type="entry name" value="TMEM70/TMEM186/TMEM223"/>
</dbReference>
<comment type="similarity">
    <text evidence="1">Belongs to the TMEM70 family.</text>
</comment>
<gene>
    <name evidence="3" type="ORF">PR048_003236</name>
</gene>
<keyword evidence="2" id="KW-1133">Transmembrane helix</keyword>
<feature type="transmembrane region" description="Helical" evidence="2">
    <location>
        <begin position="77"/>
        <end position="99"/>
    </location>
</feature>
<evidence type="ECO:0000256" key="2">
    <source>
        <dbReference type="SAM" id="Phobius"/>
    </source>
</evidence>
<dbReference type="InterPro" id="IPR009724">
    <property type="entry name" value="TMEM70"/>
</dbReference>
<keyword evidence="2" id="KW-0472">Membrane</keyword>
<dbReference type="PANTHER" id="PTHR13281:SF0">
    <property type="entry name" value="TRANSMEMBRANE PROTEIN 70, MITOCHONDRIAL"/>
    <property type="match status" value="1"/>
</dbReference>
<dbReference type="PANTHER" id="PTHR13281">
    <property type="entry name" value="TRANSMEMBRANE PROTEIN 70, MITOCHONDRIAL"/>
    <property type="match status" value="1"/>
</dbReference>
<evidence type="ECO:0000313" key="3">
    <source>
        <dbReference type="EMBL" id="KAJ8897879.1"/>
    </source>
</evidence>
<name>A0ABQ9INU4_9NEOP</name>
<dbReference type="Proteomes" id="UP001159363">
    <property type="component" value="Chromosome 1"/>
</dbReference>
<organism evidence="3 4">
    <name type="scientific">Dryococelus australis</name>
    <dbReference type="NCBI Taxonomy" id="614101"/>
    <lineage>
        <taxon>Eukaryota</taxon>
        <taxon>Metazoa</taxon>
        <taxon>Ecdysozoa</taxon>
        <taxon>Arthropoda</taxon>
        <taxon>Hexapoda</taxon>
        <taxon>Insecta</taxon>
        <taxon>Pterygota</taxon>
        <taxon>Neoptera</taxon>
        <taxon>Polyneoptera</taxon>
        <taxon>Phasmatodea</taxon>
        <taxon>Verophasmatodea</taxon>
        <taxon>Anareolatae</taxon>
        <taxon>Phasmatidae</taxon>
        <taxon>Eurycanthinae</taxon>
        <taxon>Dryococelus</taxon>
    </lineage>
</organism>
<dbReference type="EMBL" id="JARBHB010000001">
    <property type="protein sequence ID" value="KAJ8897879.1"/>
    <property type="molecule type" value="Genomic_DNA"/>
</dbReference>
<sequence>MLFQGVHYRHTLLPAISQCRLASSTRDGPSDSIVVYEGPLTRQIKAVRLFSLITSVSGIAAQPFLIKEVAALNSMPAAVALLGTIGFFTLVTPVLLHLVTKKYVTELCYDANSSKYTATVLSFFVRKKPVTFTPEDVIVPDVPGMFTSFKASGVPLFVDPKLFDDPEHYVKIMGYDKPIDFKLKSHDDRTAAK</sequence>
<keyword evidence="2" id="KW-0812">Transmembrane</keyword>
<evidence type="ECO:0008006" key="5">
    <source>
        <dbReference type="Google" id="ProtNLM"/>
    </source>
</evidence>
<accession>A0ABQ9INU4</accession>
<evidence type="ECO:0000313" key="4">
    <source>
        <dbReference type="Proteomes" id="UP001159363"/>
    </source>
</evidence>
<evidence type="ECO:0000256" key="1">
    <source>
        <dbReference type="ARBA" id="ARBA00005280"/>
    </source>
</evidence>
<protein>
    <recommendedName>
        <fullName evidence="5">Transmembrane protein 70</fullName>
    </recommendedName>
</protein>
<dbReference type="Pfam" id="PF06979">
    <property type="entry name" value="TMEM70"/>
    <property type="match status" value="1"/>
</dbReference>
<comment type="caution">
    <text evidence="3">The sequence shown here is derived from an EMBL/GenBank/DDBJ whole genome shotgun (WGS) entry which is preliminary data.</text>
</comment>